<keyword evidence="3" id="KW-1185">Reference proteome</keyword>
<name>A0A840SNY5_9RHOB</name>
<dbReference type="AlphaFoldDB" id="A0A840SNY5"/>
<dbReference type="InterPro" id="IPR021109">
    <property type="entry name" value="Peptidase_aspartic_dom_sf"/>
</dbReference>
<keyword evidence="2" id="KW-0645">Protease</keyword>
<dbReference type="Gene3D" id="2.40.70.10">
    <property type="entry name" value="Acid Proteases"/>
    <property type="match status" value="1"/>
</dbReference>
<dbReference type="Proteomes" id="UP000549457">
    <property type="component" value="Unassembled WGS sequence"/>
</dbReference>
<keyword evidence="2" id="KW-0378">Hydrolase</keyword>
<keyword evidence="1" id="KW-1133">Transmembrane helix</keyword>
<evidence type="ECO:0000313" key="3">
    <source>
        <dbReference type="Proteomes" id="UP000549457"/>
    </source>
</evidence>
<gene>
    <name evidence="2" type="ORF">HNP73_002241</name>
</gene>
<evidence type="ECO:0000256" key="1">
    <source>
        <dbReference type="SAM" id="Phobius"/>
    </source>
</evidence>
<dbReference type="Pfam" id="PF13975">
    <property type="entry name" value="gag-asp_proteas"/>
    <property type="match status" value="1"/>
</dbReference>
<reference evidence="2 3" key="1">
    <citation type="submission" date="2020-08" db="EMBL/GenBank/DDBJ databases">
        <title>Genomic Encyclopedia of Type Strains, Phase IV (KMG-IV): sequencing the most valuable type-strain genomes for metagenomic binning, comparative biology and taxonomic classification.</title>
        <authorList>
            <person name="Goeker M."/>
        </authorList>
    </citation>
    <scope>NUCLEOTIDE SEQUENCE [LARGE SCALE GENOMIC DNA]</scope>
    <source>
        <strain evidence="2 3">DSM 101730</strain>
    </source>
</reference>
<evidence type="ECO:0000313" key="2">
    <source>
        <dbReference type="EMBL" id="MBB5222305.1"/>
    </source>
</evidence>
<dbReference type="GO" id="GO:0004190">
    <property type="term" value="F:aspartic-type endopeptidase activity"/>
    <property type="evidence" value="ECO:0007669"/>
    <property type="project" value="InterPro"/>
</dbReference>
<dbReference type="PROSITE" id="PS00141">
    <property type="entry name" value="ASP_PROTEASE"/>
    <property type="match status" value="1"/>
</dbReference>
<protein>
    <submittedName>
        <fullName evidence="2">Aspartyl protease family protein</fullName>
    </submittedName>
</protein>
<comment type="caution">
    <text evidence="2">The sequence shown here is derived from an EMBL/GenBank/DDBJ whole genome shotgun (WGS) entry which is preliminary data.</text>
</comment>
<dbReference type="GO" id="GO:0006508">
    <property type="term" value="P:proteolysis"/>
    <property type="evidence" value="ECO:0007669"/>
    <property type="project" value="UniProtKB-KW"/>
</dbReference>
<dbReference type="InterPro" id="IPR011969">
    <property type="entry name" value="Clan_AA_Asp_peptidase_C"/>
</dbReference>
<organism evidence="2 3">
    <name type="scientific">Amaricoccus macauensis</name>
    <dbReference type="NCBI Taxonomy" id="57001"/>
    <lineage>
        <taxon>Bacteria</taxon>
        <taxon>Pseudomonadati</taxon>
        <taxon>Pseudomonadota</taxon>
        <taxon>Alphaproteobacteria</taxon>
        <taxon>Rhodobacterales</taxon>
        <taxon>Paracoccaceae</taxon>
        <taxon>Amaricoccus</taxon>
    </lineage>
</organism>
<feature type="transmembrane region" description="Helical" evidence="1">
    <location>
        <begin position="41"/>
        <end position="58"/>
    </location>
</feature>
<feature type="transmembrane region" description="Helical" evidence="1">
    <location>
        <begin position="12"/>
        <end position="29"/>
    </location>
</feature>
<accession>A0A840SNY5</accession>
<dbReference type="RefSeq" id="WP_184148921.1">
    <property type="nucleotide sequence ID" value="NZ_JACHFM010000002.1"/>
</dbReference>
<proteinExistence type="predicted"/>
<dbReference type="SUPFAM" id="SSF50630">
    <property type="entry name" value="Acid proteases"/>
    <property type="match status" value="1"/>
</dbReference>
<dbReference type="InterPro" id="IPR034122">
    <property type="entry name" value="Retropepsin-like_bacterial"/>
</dbReference>
<keyword evidence="1" id="KW-0812">Transmembrane</keyword>
<dbReference type="InterPro" id="IPR001969">
    <property type="entry name" value="Aspartic_peptidase_AS"/>
</dbReference>
<keyword evidence="1" id="KW-0472">Membrane</keyword>
<sequence>MNWPADPDATMRVVFLVCLLVFVAGGLFWRGRNLGRRMRDLLIWVLIFALAVIVYGFRDVLMQELVPSEMTVSESGVIDVERASDGHFHVRMEVNNVPVRFLVDTGASEIVLSRRDAERVGIDVGALNFMGRALTANGVVETAQIRLGVMKLGDLTETGVRASVSAGGLETSLLGMSGLDRFAKVEISGDRMRLTP</sequence>
<dbReference type="EMBL" id="JACHFM010000002">
    <property type="protein sequence ID" value="MBB5222305.1"/>
    <property type="molecule type" value="Genomic_DNA"/>
</dbReference>
<dbReference type="CDD" id="cd05483">
    <property type="entry name" value="retropepsin_like_bacteria"/>
    <property type="match status" value="1"/>
</dbReference>
<dbReference type="NCBIfam" id="TIGR02281">
    <property type="entry name" value="clan_AA_DTGA"/>
    <property type="match status" value="1"/>
</dbReference>